<comment type="similarity">
    <text evidence="1">Belongs to the MEG family.</text>
</comment>
<keyword evidence="5" id="KW-1185">Reference proteome</keyword>
<organism evidence="4">
    <name type="scientific">Triticum aestivum</name>
    <name type="common">Wheat</name>
    <dbReference type="NCBI Taxonomy" id="4565"/>
    <lineage>
        <taxon>Eukaryota</taxon>
        <taxon>Viridiplantae</taxon>
        <taxon>Streptophyta</taxon>
        <taxon>Embryophyta</taxon>
        <taxon>Tracheophyta</taxon>
        <taxon>Spermatophyta</taxon>
        <taxon>Magnoliopsida</taxon>
        <taxon>Liliopsida</taxon>
        <taxon>Poales</taxon>
        <taxon>Poaceae</taxon>
        <taxon>BOP clade</taxon>
        <taxon>Pooideae</taxon>
        <taxon>Triticodae</taxon>
        <taxon>Triticeae</taxon>
        <taxon>Triticinae</taxon>
        <taxon>Triticum</taxon>
    </lineage>
</organism>
<reference evidence="4" key="2">
    <citation type="submission" date="2018-10" db="UniProtKB">
        <authorList>
            <consortium name="EnsemblPlants"/>
        </authorList>
    </citation>
    <scope>IDENTIFICATION</scope>
</reference>
<dbReference type="OMA" id="ECKAACK"/>
<dbReference type="Gramene" id="TraesLAC1B03G00371220.1">
    <property type="protein sequence ID" value="TraesLAC1B03G00371220.1"/>
    <property type="gene ID" value="TraesLAC1B03G00371220"/>
</dbReference>
<dbReference type="Gramene" id="TraesLDM1B03G00368040.1">
    <property type="protein sequence ID" value="TraesLDM1B03G00368040.1"/>
    <property type="gene ID" value="TraesLDM1B03G00368040"/>
</dbReference>
<feature type="chain" id="PRO_5043170310" description="Meg domain-containing protein" evidence="2">
    <location>
        <begin position="22"/>
        <end position="100"/>
    </location>
</feature>
<reference evidence="4" key="1">
    <citation type="submission" date="2018-08" db="EMBL/GenBank/DDBJ databases">
        <authorList>
            <person name="Rossello M."/>
        </authorList>
    </citation>
    <scope>NUCLEOTIDE SEQUENCE [LARGE SCALE GENOMIC DNA]</scope>
    <source>
        <strain evidence="4">cv. Chinese Spring</strain>
    </source>
</reference>
<dbReference type="Gramene" id="TraesCAD_scaffold_020516_01G000100.1">
    <property type="protein sequence ID" value="TraesCAD_scaffold_020516_01G000100.1"/>
    <property type="gene ID" value="TraesCAD_scaffold_020516_01G000100"/>
</dbReference>
<keyword evidence="2" id="KW-0732">Signal</keyword>
<evidence type="ECO:0000313" key="5">
    <source>
        <dbReference type="Proteomes" id="UP000019116"/>
    </source>
</evidence>
<sequence>MDKYTIRILALALLSLYLVCSATVAQCQIMADTDGEKISLSNGLCTKVNRFRCSRAGECFCCLTGYDCYFTMDECKKECNKSSASEDILVEMTSPPLPAP</sequence>
<feature type="domain" description="Meg" evidence="3">
    <location>
        <begin position="1"/>
        <end position="79"/>
    </location>
</feature>
<evidence type="ECO:0000256" key="1">
    <source>
        <dbReference type="ARBA" id="ARBA00010149"/>
    </source>
</evidence>
<dbReference type="Gramene" id="TraesPARA_EIv1.0_0203030.1">
    <property type="protein sequence ID" value="TraesPARA_EIv1.0_0203030.1.CDS"/>
    <property type="gene ID" value="TraesPARA_EIv1.0_0203030"/>
</dbReference>
<evidence type="ECO:0000256" key="2">
    <source>
        <dbReference type="SAM" id="SignalP"/>
    </source>
</evidence>
<proteinExistence type="inferred from homology"/>
<dbReference type="InterPro" id="IPR056205">
    <property type="entry name" value="Meg"/>
</dbReference>
<name>A0A3B5Z355_WHEAT</name>
<evidence type="ECO:0000259" key="3">
    <source>
        <dbReference type="Pfam" id="PF24153"/>
    </source>
</evidence>
<dbReference type="Gramene" id="TraesJUL1B03G00368440.1">
    <property type="protein sequence ID" value="TraesJUL1B03G00368440.1"/>
    <property type="gene ID" value="TraesJUL1B03G00368440"/>
</dbReference>
<protein>
    <recommendedName>
        <fullName evidence="3">Meg domain-containing protein</fullName>
    </recommendedName>
</protein>
<dbReference type="Proteomes" id="UP000019116">
    <property type="component" value="Chromosome 1B"/>
</dbReference>
<dbReference type="Gramene" id="TraesCS1B02G382400.1">
    <property type="protein sequence ID" value="TraesCS1B02G382400.1"/>
    <property type="gene ID" value="TraesCS1B02G382400"/>
</dbReference>
<dbReference type="Gramene" id="TraesJAG1B03G00367390.1">
    <property type="protein sequence ID" value="TraesJAG1B03G00367390.1"/>
    <property type="gene ID" value="TraesJAG1B03G00367390"/>
</dbReference>
<feature type="signal peptide" evidence="2">
    <location>
        <begin position="1"/>
        <end position="21"/>
    </location>
</feature>
<dbReference type="Gramene" id="TraesROB_scaffold_004022_01G000200.1">
    <property type="protein sequence ID" value="TraesROB_scaffold_004022_01G000200.1"/>
    <property type="gene ID" value="TraesROB_scaffold_004022_01G000200"/>
</dbReference>
<dbReference type="Gramene" id="TraesCS1B03G1039300.1">
    <property type="protein sequence ID" value="TraesCS1B03G1039300.1.CDS"/>
    <property type="gene ID" value="TraesCS1B03G1039300"/>
</dbReference>
<dbReference type="Pfam" id="PF24153">
    <property type="entry name" value="Meg"/>
    <property type="match status" value="1"/>
</dbReference>
<evidence type="ECO:0000313" key="4">
    <source>
        <dbReference type="EnsemblPlants" id="TraesCS1B02G382400.1"/>
    </source>
</evidence>
<accession>A0A3B5Z355</accession>
<dbReference type="Gramene" id="TraesNOR1B03G00371730.1">
    <property type="protein sequence ID" value="TraesNOR1B03G00371730.1"/>
    <property type="gene ID" value="TraesNOR1B03G00371730"/>
</dbReference>
<dbReference type="EnsemblPlants" id="TraesCS1B02G382400.1">
    <property type="protein sequence ID" value="TraesCS1B02G382400.1"/>
    <property type="gene ID" value="TraesCS1B02G382400"/>
</dbReference>
<dbReference type="AlphaFoldDB" id="A0A3B5Z355"/>